<evidence type="ECO:0000313" key="2">
    <source>
        <dbReference type="Proteomes" id="UP000789759"/>
    </source>
</evidence>
<gene>
    <name evidence="1" type="ORF">CPELLU_LOCUS19166</name>
</gene>
<name>A0A9N9K8S9_9GLOM</name>
<dbReference type="Proteomes" id="UP000789759">
    <property type="component" value="Unassembled WGS sequence"/>
</dbReference>
<dbReference type="AlphaFoldDB" id="A0A9N9K8S9"/>
<comment type="caution">
    <text evidence="1">The sequence shown here is derived from an EMBL/GenBank/DDBJ whole genome shotgun (WGS) entry which is preliminary data.</text>
</comment>
<protein>
    <submittedName>
        <fullName evidence="1">6391_t:CDS:1</fullName>
    </submittedName>
</protein>
<sequence>IVFLCDNDETPISSFTFVDNNKAVNECLSIDPNNVRKLQQQFNKKDFVQTATELEQVEDKSMIPSLTEKEQLNILYSVLKIVDKRINDDG</sequence>
<dbReference type="EMBL" id="CAJVQA010043351">
    <property type="protein sequence ID" value="CAG8815690.1"/>
    <property type="molecule type" value="Genomic_DNA"/>
</dbReference>
<keyword evidence="2" id="KW-1185">Reference proteome</keyword>
<organism evidence="1 2">
    <name type="scientific">Cetraspora pellucida</name>
    <dbReference type="NCBI Taxonomy" id="1433469"/>
    <lineage>
        <taxon>Eukaryota</taxon>
        <taxon>Fungi</taxon>
        <taxon>Fungi incertae sedis</taxon>
        <taxon>Mucoromycota</taxon>
        <taxon>Glomeromycotina</taxon>
        <taxon>Glomeromycetes</taxon>
        <taxon>Diversisporales</taxon>
        <taxon>Gigasporaceae</taxon>
        <taxon>Cetraspora</taxon>
    </lineage>
</organism>
<evidence type="ECO:0000313" key="1">
    <source>
        <dbReference type="EMBL" id="CAG8815690.1"/>
    </source>
</evidence>
<reference evidence="1" key="1">
    <citation type="submission" date="2021-06" db="EMBL/GenBank/DDBJ databases">
        <authorList>
            <person name="Kallberg Y."/>
            <person name="Tangrot J."/>
            <person name="Rosling A."/>
        </authorList>
    </citation>
    <scope>NUCLEOTIDE SEQUENCE</scope>
    <source>
        <strain evidence="1">FL966</strain>
    </source>
</reference>
<accession>A0A9N9K8S9</accession>
<feature type="non-terminal residue" evidence="1">
    <location>
        <position position="1"/>
    </location>
</feature>
<feature type="non-terminal residue" evidence="1">
    <location>
        <position position="90"/>
    </location>
</feature>
<proteinExistence type="predicted"/>